<dbReference type="PATRIC" id="fig|1423786.4.peg.2397"/>
<evidence type="ECO:0000313" key="5">
    <source>
        <dbReference type="Proteomes" id="UP000051010"/>
    </source>
</evidence>
<organism evidence="4 5">
    <name type="scientific">Lentilactobacillus parafarraginis DSM 18390 = JCM 14109</name>
    <dbReference type="NCBI Taxonomy" id="1423786"/>
    <lineage>
        <taxon>Bacteria</taxon>
        <taxon>Bacillati</taxon>
        <taxon>Bacillota</taxon>
        <taxon>Bacilli</taxon>
        <taxon>Lactobacillales</taxon>
        <taxon>Lactobacillaceae</taxon>
        <taxon>Lentilactobacillus</taxon>
    </lineage>
</organism>
<dbReference type="PANTHER" id="PTHR12526:SF629">
    <property type="entry name" value="TEICHURONIC ACID BIOSYNTHESIS GLYCOSYLTRANSFERASE TUAH-RELATED"/>
    <property type="match status" value="1"/>
</dbReference>
<evidence type="ECO:0000256" key="2">
    <source>
        <dbReference type="ARBA" id="ARBA00022679"/>
    </source>
</evidence>
<accession>A0A0R1YHX3</accession>
<name>A0A0R1YHX3_9LACO</name>
<dbReference type="AlphaFoldDB" id="A0A0R1YHX3"/>
<keyword evidence="1" id="KW-0328">Glycosyltransferase</keyword>
<dbReference type="Proteomes" id="UP000051010">
    <property type="component" value="Unassembled WGS sequence"/>
</dbReference>
<dbReference type="Gene3D" id="3.40.50.2000">
    <property type="entry name" value="Glycogen Phosphorylase B"/>
    <property type="match status" value="3"/>
</dbReference>
<sequence>MNSVNLKNSTYQKVGGINKSLITPTFGYISVDLEEKQMYYFINNNITVKQSGIGHAQLKRLELFKKYKQPAKLMTTDYNRFLSDALAAHNLKATDIVNLFDFFGGTETVSPRKFGIDDFHFPSRFDVKKIDDHYDVTENGRLNCRIVMRKDKPDWVESVTYFDAAKRIIQGDFWDSRGFRALQQLYDRDGHIRVRRLLTANGEPFYESYHYGKKFDANDTTLCRLINYHGTDWEFNGVKELTQFFLDELVKRDRARDEDDVLVSDASLADAWALVHMRQPAFKVMHLHNNHSNNSDDVMHGGLNFNYEYSLNNFNQWQGIIAPTASQAEDVAKRFGDRPKTYVVPVGIVPDTLMALPKQPFDKRQPGKIVQIARLSHEKRIDHAIKVMAKVVKEVPNATLDIYGYANDDSGKIAKKLVRDLQLQKVVSFKGYTTDMDGVYNGAQLSILTSSAEGLPLSLIEAQSHGVPLVSYDINYGPRDIINDGKDGYLIKSGDIDGMAAAVVKLMTDDSLRAHFSDAAYQARAKYSEESVWQYWQQLNKDARQFFDKLKEAAD</sequence>
<gene>
    <name evidence="4" type="ORF">FD47_GL002282</name>
</gene>
<reference evidence="4 5" key="1">
    <citation type="journal article" date="2015" name="Genome Announc.">
        <title>Expanding the biotechnology potential of lactobacilli through comparative genomics of 213 strains and associated genera.</title>
        <authorList>
            <person name="Sun Z."/>
            <person name="Harris H.M."/>
            <person name="McCann A."/>
            <person name="Guo C."/>
            <person name="Argimon S."/>
            <person name="Zhang W."/>
            <person name="Yang X."/>
            <person name="Jeffery I.B."/>
            <person name="Cooney J.C."/>
            <person name="Kagawa T.F."/>
            <person name="Liu W."/>
            <person name="Song Y."/>
            <person name="Salvetti E."/>
            <person name="Wrobel A."/>
            <person name="Rasinkangas P."/>
            <person name="Parkhill J."/>
            <person name="Rea M.C."/>
            <person name="O'Sullivan O."/>
            <person name="Ritari J."/>
            <person name="Douillard F.P."/>
            <person name="Paul Ross R."/>
            <person name="Yang R."/>
            <person name="Briner A.E."/>
            <person name="Felis G.E."/>
            <person name="de Vos W.M."/>
            <person name="Barrangou R."/>
            <person name="Klaenhammer T.R."/>
            <person name="Caufield P.W."/>
            <person name="Cui Y."/>
            <person name="Zhang H."/>
            <person name="O'Toole P.W."/>
        </authorList>
    </citation>
    <scope>NUCLEOTIDE SEQUENCE [LARGE SCALE GENOMIC DNA]</scope>
    <source>
        <strain evidence="4 5">DSM 18390</strain>
    </source>
</reference>
<feature type="domain" description="Glycosyl transferase family 1" evidence="3">
    <location>
        <begin position="364"/>
        <end position="522"/>
    </location>
</feature>
<dbReference type="Pfam" id="PF00534">
    <property type="entry name" value="Glycos_transf_1"/>
    <property type="match status" value="1"/>
</dbReference>
<evidence type="ECO:0000313" key="4">
    <source>
        <dbReference type="EMBL" id="KRM41727.1"/>
    </source>
</evidence>
<protein>
    <submittedName>
        <fullName evidence="4">Glycosyltransferase, group 1 family protein</fullName>
    </submittedName>
</protein>
<keyword evidence="2 4" id="KW-0808">Transferase</keyword>
<dbReference type="GO" id="GO:0016757">
    <property type="term" value="F:glycosyltransferase activity"/>
    <property type="evidence" value="ECO:0007669"/>
    <property type="project" value="UniProtKB-KW"/>
</dbReference>
<proteinExistence type="predicted"/>
<dbReference type="PANTHER" id="PTHR12526">
    <property type="entry name" value="GLYCOSYLTRANSFERASE"/>
    <property type="match status" value="1"/>
</dbReference>
<evidence type="ECO:0000256" key="1">
    <source>
        <dbReference type="ARBA" id="ARBA00022676"/>
    </source>
</evidence>
<dbReference type="CDD" id="cd04949">
    <property type="entry name" value="GT4_GtfA-like"/>
    <property type="match status" value="1"/>
</dbReference>
<comment type="caution">
    <text evidence="4">The sequence shown here is derived from an EMBL/GenBank/DDBJ whole genome shotgun (WGS) entry which is preliminary data.</text>
</comment>
<dbReference type="EMBL" id="AZFZ01000055">
    <property type="protein sequence ID" value="KRM41727.1"/>
    <property type="molecule type" value="Genomic_DNA"/>
</dbReference>
<dbReference type="SUPFAM" id="SSF53756">
    <property type="entry name" value="UDP-Glycosyltransferase/glycogen phosphorylase"/>
    <property type="match status" value="1"/>
</dbReference>
<dbReference type="InterPro" id="IPR001296">
    <property type="entry name" value="Glyco_trans_1"/>
</dbReference>
<evidence type="ECO:0000259" key="3">
    <source>
        <dbReference type="Pfam" id="PF00534"/>
    </source>
</evidence>